<proteinExistence type="predicted"/>
<evidence type="ECO:0000313" key="2">
    <source>
        <dbReference type="Proteomes" id="UP000006727"/>
    </source>
</evidence>
<dbReference type="AlphaFoldDB" id="A0A7I4EBK8"/>
<accession>A0A7I4EBK8</accession>
<name>A0A7I4EBK8_PHYPA</name>
<dbReference type="Proteomes" id="UP000006727">
    <property type="component" value="Chromosome 8"/>
</dbReference>
<reference evidence="1" key="3">
    <citation type="submission" date="2020-12" db="UniProtKB">
        <authorList>
            <consortium name="EnsemblPlants"/>
        </authorList>
    </citation>
    <scope>IDENTIFICATION</scope>
</reference>
<evidence type="ECO:0000313" key="1">
    <source>
        <dbReference type="EnsemblPlants" id="Pp3c8_15800V3.2"/>
    </source>
</evidence>
<keyword evidence="2" id="KW-1185">Reference proteome</keyword>
<protein>
    <submittedName>
        <fullName evidence="1">Uncharacterized protein</fullName>
    </submittedName>
</protein>
<organism evidence="1 2">
    <name type="scientific">Physcomitrium patens</name>
    <name type="common">Spreading-leaved earth moss</name>
    <name type="synonym">Physcomitrella patens</name>
    <dbReference type="NCBI Taxonomy" id="3218"/>
    <lineage>
        <taxon>Eukaryota</taxon>
        <taxon>Viridiplantae</taxon>
        <taxon>Streptophyta</taxon>
        <taxon>Embryophyta</taxon>
        <taxon>Bryophyta</taxon>
        <taxon>Bryophytina</taxon>
        <taxon>Bryopsida</taxon>
        <taxon>Funariidae</taxon>
        <taxon>Funariales</taxon>
        <taxon>Funariaceae</taxon>
        <taxon>Physcomitrium</taxon>
    </lineage>
</organism>
<reference evidence="1 2" key="2">
    <citation type="journal article" date="2018" name="Plant J.">
        <title>The Physcomitrella patens chromosome-scale assembly reveals moss genome structure and evolution.</title>
        <authorList>
            <person name="Lang D."/>
            <person name="Ullrich K.K."/>
            <person name="Murat F."/>
            <person name="Fuchs J."/>
            <person name="Jenkins J."/>
            <person name="Haas F.B."/>
            <person name="Piednoel M."/>
            <person name="Gundlach H."/>
            <person name="Van Bel M."/>
            <person name="Meyberg R."/>
            <person name="Vives C."/>
            <person name="Morata J."/>
            <person name="Symeonidi A."/>
            <person name="Hiss M."/>
            <person name="Muchero W."/>
            <person name="Kamisugi Y."/>
            <person name="Saleh O."/>
            <person name="Blanc G."/>
            <person name="Decker E.L."/>
            <person name="van Gessel N."/>
            <person name="Grimwood J."/>
            <person name="Hayes R.D."/>
            <person name="Graham S.W."/>
            <person name="Gunter L.E."/>
            <person name="McDaniel S.F."/>
            <person name="Hoernstein S.N.W."/>
            <person name="Larsson A."/>
            <person name="Li F.W."/>
            <person name="Perroud P.F."/>
            <person name="Phillips J."/>
            <person name="Ranjan P."/>
            <person name="Rokshar D.S."/>
            <person name="Rothfels C.J."/>
            <person name="Schneider L."/>
            <person name="Shu S."/>
            <person name="Stevenson D.W."/>
            <person name="Thummler F."/>
            <person name="Tillich M."/>
            <person name="Villarreal Aguilar J.C."/>
            <person name="Widiez T."/>
            <person name="Wong G.K."/>
            <person name="Wymore A."/>
            <person name="Zhang Y."/>
            <person name="Zimmer A.D."/>
            <person name="Quatrano R.S."/>
            <person name="Mayer K.F.X."/>
            <person name="Goodstein D."/>
            <person name="Casacuberta J.M."/>
            <person name="Vandepoele K."/>
            <person name="Reski R."/>
            <person name="Cuming A.C."/>
            <person name="Tuskan G.A."/>
            <person name="Maumus F."/>
            <person name="Salse J."/>
            <person name="Schmutz J."/>
            <person name="Rensing S.A."/>
        </authorList>
    </citation>
    <scope>NUCLEOTIDE SEQUENCE [LARGE SCALE GENOMIC DNA]</scope>
    <source>
        <strain evidence="1 2">cv. Gransden 2004</strain>
    </source>
</reference>
<reference evidence="1 2" key="1">
    <citation type="journal article" date="2008" name="Science">
        <title>The Physcomitrella genome reveals evolutionary insights into the conquest of land by plants.</title>
        <authorList>
            <person name="Rensing S."/>
            <person name="Lang D."/>
            <person name="Zimmer A."/>
            <person name="Terry A."/>
            <person name="Salamov A."/>
            <person name="Shapiro H."/>
            <person name="Nishiyama T."/>
            <person name="Perroud P.-F."/>
            <person name="Lindquist E."/>
            <person name="Kamisugi Y."/>
            <person name="Tanahashi T."/>
            <person name="Sakakibara K."/>
            <person name="Fujita T."/>
            <person name="Oishi K."/>
            <person name="Shin-I T."/>
            <person name="Kuroki Y."/>
            <person name="Toyoda A."/>
            <person name="Suzuki Y."/>
            <person name="Hashimoto A."/>
            <person name="Yamaguchi K."/>
            <person name="Sugano A."/>
            <person name="Kohara Y."/>
            <person name="Fujiyama A."/>
            <person name="Anterola A."/>
            <person name="Aoki S."/>
            <person name="Ashton N."/>
            <person name="Barbazuk W.B."/>
            <person name="Barker E."/>
            <person name="Bennetzen J."/>
            <person name="Bezanilla M."/>
            <person name="Blankenship R."/>
            <person name="Cho S.H."/>
            <person name="Dutcher S."/>
            <person name="Estelle M."/>
            <person name="Fawcett J.A."/>
            <person name="Gundlach H."/>
            <person name="Hanada K."/>
            <person name="Heyl A."/>
            <person name="Hicks K.A."/>
            <person name="Hugh J."/>
            <person name="Lohr M."/>
            <person name="Mayer K."/>
            <person name="Melkozernov A."/>
            <person name="Murata T."/>
            <person name="Nelson D."/>
            <person name="Pils B."/>
            <person name="Prigge M."/>
            <person name="Reiss B."/>
            <person name="Renner T."/>
            <person name="Rombauts S."/>
            <person name="Rushton P."/>
            <person name="Sanderfoot A."/>
            <person name="Schween G."/>
            <person name="Shiu S.-H."/>
            <person name="Stueber K."/>
            <person name="Theodoulou F.L."/>
            <person name="Tu H."/>
            <person name="Van de Peer Y."/>
            <person name="Verrier P.J."/>
            <person name="Waters E."/>
            <person name="Wood A."/>
            <person name="Yang L."/>
            <person name="Cove D."/>
            <person name="Cuming A."/>
            <person name="Hasebe M."/>
            <person name="Lucas S."/>
            <person name="Mishler D.B."/>
            <person name="Reski R."/>
            <person name="Grigoriev I."/>
            <person name="Quatrano R.S."/>
            <person name="Boore J.L."/>
        </authorList>
    </citation>
    <scope>NUCLEOTIDE SEQUENCE [LARGE SCALE GENOMIC DNA]</scope>
    <source>
        <strain evidence="1 2">cv. Gransden 2004</strain>
    </source>
</reference>
<dbReference type="EMBL" id="ABEU02000008">
    <property type="status" value="NOT_ANNOTATED_CDS"/>
    <property type="molecule type" value="Genomic_DNA"/>
</dbReference>
<dbReference type="EnsemblPlants" id="Pp3c8_15800V3.2">
    <property type="protein sequence ID" value="Pp3c8_15800V3.2"/>
    <property type="gene ID" value="Pp3c8_15800"/>
</dbReference>
<dbReference type="Gramene" id="Pp3c8_15800V3.2">
    <property type="protein sequence ID" value="Pp3c8_15800V3.2"/>
    <property type="gene ID" value="Pp3c8_15800"/>
</dbReference>
<sequence length="110" mass="12426">MELLSALEKILRKGNHPSSCHGMQIAFFFAQKVTEKKFSAPFAASIQMSLLFRSCLPHVPRKRKFVFLQQVGKRDLNHCELKDDTNSACEDKQVCSTTNILIISIFLVGP</sequence>